<comment type="catalytic activity">
    <reaction evidence="1 11">
        <text>D-glyceraldehyde 3-phosphate = dihydroxyacetone phosphate</text>
        <dbReference type="Rhea" id="RHEA:18585"/>
        <dbReference type="ChEBI" id="CHEBI:57642"/>
        <dbReference type="ChEBI" id="CHEBI:59776"/>
        <dbReference type="EC" id="5.3.1.1"/>
    </reaction>
</comment>
<dbReference type="PANTHER" id="PTHR21139:SF2">
    <property type="entry name" value="TRIOSEPHOSPHATE ISOMERASE"/>
    <property type="match status" value="1"/>
</dbReference>
<dbReference type="PROSITE" id="PS00171">
    <property type="entry name" value="TIM_1"/>
    <property type="match status" value="1"/>
</dbReference>
<dbReference type="InterPro" id="IPR022896">
    <property type="entry name" value="TrioseP_Isoase_bac/euk"/>
</dbReference>
<comment type="pathway">
    <text evidence="3 11">Carbohydrate biosynthesis; gluconeogenesis.</text>
</comment>
<dbReference type="GO" id="GO:0006094">
    <property type="term" value="P:gluconeogenesis"/>
    <property type="evidence" value="ECO:0007669"/>
    <property type="project" value="UniProtKB-UniPathway"/>
</dbReference>
<dbReference type="UniPathway" id="UPA00109">
    <property type="reaction ID" value="UER00189"/>
</dbReference>
<dbReference type="AlphaFoldDB" id="S4P3S7"/>
<keyword evidence="10 11" id="KW-0413">Isomerase</keyword>
<dbReference type="NCBIfam" id="TIGR00419">
    <property type="entry name" value="tim"/>
    <property type="match status" value="1"/>
</dbReference>
<dbReference type="PANTHER" id="PTHR21139">
    <property type="entry name" value="TRIOSEPHOSPHATE ISOMERASE"/>
    <property type="match status" value="1"/>
</dbReference>
<dbReference type="GO" id="GO:0005829">
    <property type="term" value="C:cytosol"/>
    <property type="evidence" value="ECO:0007669"/>
    <property type="project" value="TreeGrafter"/>
</dbReference>
<dbReference type="GO" id="GO:0019563">
    <property type="term" value="P:glycerol catabolic process"/>
    <property type="evidence" value="ECO:0007669"/>
    <property type="project" value="TreeGrafter"/>
</dbReference>
<protein>
    <recommendedName>
        <fullName evidence="7 11">Triosephosphate isomerase</fullName>
        <ecNumber evidence="6 11">5.3.1.1</ecNumber>
    </recommendedName>
</protein>
<evidence type="ECO:0000256" key="9">
    <source>
        <dbReference type="ARBA" id="ARBA00023152"/>
    </source>
</evidence>
<name>S4P3S7_9NEOP</name>
<evidence type="ECO:0000256" key="10">
    <source>
        <dbReference type="ARBA" id="ARBA00023235"/>
    </source>
</evidence>
<dbReference type="InterPro" id="IPR035990">
    <property type="entry name" value="TIM_sf"/>
</dbReference>
<dbReference type="CTD" id="43582"/>
<evidence type="ECO:0000256" key="7">
    <source>
        <dbReference type="ARBA" id="ARBA00019397"/>
    </source>
</evidence>
<dbReference type="InterPro" id="IPR013785">
    <property type="entry name" value="Aldolase_TIM"/>
</dbReference>
<evidence type="ECO:0000256" key="5">
    <source>
        <dbReference type="ARBA" id="ARBA00011738"/>
    </source>
</evidence>
<dbReference type="HAMAP" id="MF_00147_B">
    <property type="entry name" value="TIM_B"/>
    <property type="match status" value="1"/>
</dbReference>
<dbReference type="GO" id="GO:0004807">
    <property type="term" value="F:triose-phosphate isomerase activity"/>
    <property type="evidence" value="ECO:0007669"/>
    <property type="project" value="UniProtKB-EC"/>
</dbReference>
<evidence type="ECO:0000313" key="12">
    <source>
        <dbReference type="EMBL" id="JAA81080.1"/>
    </source>
</evidence>
<comment type="subunit">
    <text evidence="5">Homodimer.</text>
</comment>
<dbReference type="GO" id="GO:0046166">
    <property type="term" value="P:glyceraldehyde-3-phosphate biosynthetic process"/>
    <property type="evidence" value="ECO:0007669"/>
    <property type="project" value="TreeGrafter"/>
</dbReference>
<dbReference type="GeneID" id="120636414"/>
<keyword evidence="9 11" id="KW-0324">Glycolysis</keyword>
<dbReference type="InterPro" id="IPR000652">
    <property type="entry name" value="Triosephosphate_isomerase"/>
</dbReference>
<evidence type="ECO:0000256" key="2">
    <source>
        <dbReference type="ARBA" id="ARBA00004680"/>
    </source>
</evidence>
<dbReference type="UniPathway" id="UPA00138"/>
<evidence type="ECO:0000256" key="4">
    <source>
        <dbReference type="ARBA" id="ARBA00007422"/>
    </source>
</evidence>
<organism evidence="12">
    <name type="scientific">Pararge aegeria</name>
    <name type="common">speckled wood butterfly</name>
    <dbReference type="NCBI Taxonomy" id="116150"/>
    <lineage>
        <taxon>Eukaryota</taxon>
        <taxon>Metazoa</taxon>
        <taxon>Ecdysozoa</taxon>
        <taxon>Arthropoda</taxon>
        <taxon>Hexapoda</taxon>
        <taxon>Insecta</taxon>
        <taxon>Pterygota</taxon>
        <taxon>Neoptera</taxon>
        <taxon>Endopterygota</taxon>
        <taxon>Lepidoptera</taxon>
        <taxon>Glossata</taxon>
        <taxon>Ditrysia</taxon>
        <taxon>Papilionoidea</taxon>
        <taxon>Nymphalidae</taxon>
        <taxon>Satyrinae</taxon>
        <taxon>Satyrini</taxon>
        <taxon>Parargina</taxon>
        <taxon>Pararge</taxon>
    </lineage>
</organism>
<dbReference type="PROSITE" id="PS51440">
    <property type="entry name" value="TIM_2"/>
    <property type="match status" value="1"/>
</dbReference>
<dbReference type="InterPro" id="IPR020861">
    <property type="entry name" value="Triosephosphate_isomerase_AS"/>
</dbReference>
<comment type="pathway">
    <text evidence="2 11">Carbohydrate degradation; glycolysis; D-glyceraldehyde 3-phosphate from glycerone phosphate: step 1/1.</text>
</comment>
<dbReference type="SUPFAM" id="SSF51351">
    <property type="entry name" value="Triosephosphate isomerase (TIM)"/>
    <property type="match status" value="1"/>
</dbReference>
<dbReference type="Gene3D" id="3.20.20.70">
    <property type="entry name" value="Aldolase class I"/>
    <property type="match status" value="1"/>
</dbReference>
<proteinExistence type="inferred from homology"/>
<accession>S4P3S7</accession>
<dbReference type="EC" id="5.3.1.1" evidence="6 11"/>
<dbReference type="Pfam" id="PF00121">
    <property type="entry name" value="TIM"/>
    <property type="match status" value="1"/>
</dbReference>
<evidence type="ECO:0000256" key="1">
    <source>
        <dbReference type="ARBA" id="ARBA00000474"/>
    </source>
</evidence>
<evidence type="ECO:0000256" key="8">
    <source>
        <dbReference type="ARBA" id="ARBA00022432"/>
    </source>
</evidence>
<evidence type="ECO:0000256" key="6">
    <source>
        <dbReference type="ARBA" id="ARBA00011940"/>
    </source>
</evidence>
<sequence>MSRRFIVGGNWKMNGDKDKITEIVSNLMRGPLDPNAEVVIGVPSIYLAYVKSIMPDNISVAAQNCWKVPNGAFTGEVSPAMILDVGGEWVILGHSERRTIFNEKDDLIAEKVAHALDTGLNVIACIGESLEERESGKTEEVVFRQIKALLPAIADNWENVVLAYEPVWAIGTGKTATPQQAQDVHASLRHWLALNVSPDVAQNVRIQYGGSVTAANAKELAACSDIDGFLVGGASLKPEFIDIVNASQ</sequence>
<reference evidence="12" key="1">
    <citation type="journal article" date="2013" name="BMC Genomics">
        <title>Unscrambling butterfly oogenesis.</title>
        <authorList>
            <person name="Carter J.M."/>
            <person name="Baker S.C."/>
            <person name="Pink R."/>
            <person name="Carter D.R."/>
            <person name="Collins A."/>
            <person name="Tomlin J."/>
            <person name="Gibbs M."/>
            <person name="Breuker C.J."/>
        </authorList>
    </citation>
    <scope>NUCLEOTIDE SEQUENCE</scope>
    <source>
        <tissue evidence="12">Ovary</tissue>
    </source>
</reference>
<dbReference type="CDD" id="cd00311">
    <property type="entry name" value="TIM"/>
    <property type="match status" value="1"/>
</dbReference>
<dbReference type="GO" id="GO:0006096">
    <property type="term" value="P:glycolytic process"/>
    <property type="evidence" value="ECO:0007669"/>
    <property type="project" value="UniProtKB-UniPathway"/>
</dbReference>
<dbReference type="FunFam" id="3.20.20.70:FF:000025">
    <property type="entry name" value="Triosephosphate isomerase"/>
    <property type="match status" value="1"/>
</dbReference>
<comment type="similarity">
    <text evidence="4 11">Belongs to the triosephosphate isomerase family.</text>
</comment>
<keyword evidence="8 11" id="KW-0312">Gluconeogenesis</keyword>
<reference evidence="12" key="2">
    <citation type="submission" date="2013-05" db="EMBL/GenBank/DDBJ databases">
        <authorList>
            <person name="Carter J.-M."/>
            <person name="Baker S.C."/>
            <person name="Pink R."/>
            <person name="Carter D.R.F."/>
            <person name="Collins A."/>
            <person name="Tomlin J."/>
            <person name="Gibbs M."/>
            <person name="Breuker C.J."/>
        </authorList>
    </citation>
    <scope>NUCLEOTIDE SEQUENCE</scope>
    <source>
        <tissue evidence="12">Ovary</tissue>
    </source>
</reference>
<evidence type="ECO:0000256" key="3">
    <source>
        <dbReference type="ARBA" id="ARBA00004742"/>
    </source>
</evidence>
<dbReference type="EMBL" id="GAIX01011480">
    <property type="protein sequence ID" value="JAA81080.1"/>
    <property type="molecule type" value="Transcribed_RNA"/>
</dbReference>
<evidence type="ECO:0000256" key="11">
    <source>
        <dbReference type="RuleBase" id="RU363013"/>
    </source>
</evidence>
<dbReference type="RefSeq" id="XP_039763820.1">
    <property type="nucleotide sequence ID" value="XM_039907886.1"/>
</dbReference>